<evidence type="ECO:0000256" key="1">
    <source>
        <dbReference type="ARBA" id="ARBA00004127"/>
    </source>
</evidence>
<feature type="transmembrane region" description="Helical" evidence="5">
    <location>
        <begin position="249"/>
        <end position="276"/>
    </location>
</feature>
<evidence type="ECO:0000313" key="8">
    <source>
        <dbReference type="Proteomes" id="UP000007392"/>
    </source>
</evidence>
<evidence type="ECO:0000313" key="7">
    <source>
        <dbReference type="EMBL" id="AFH64027.1"/>
    </source>
</evidence>
<dbReference type="InterPro" id="IPR007263">
    <property type="entry name" value="DCC1-like"/>
</dbReference>
<feature type="transmembrane region" description="Helical" evidence="5">
    <location>
        <begin position="94"/>
        <end position="112"/>
    </location>
</feature>
<dbReference type="AlphaFoldDB" id="I0BNT0"/>
<evidence type="ECO:0000256" key="2">
    <source>
        <dbReference type="ARBA" id="ARBA00022692"/>
    </source>
</evidence>
<dbReference type="PANTHER" id="PTHR39535:SF2">
    <property type="entry name" value="HTTM DOMAIN-CONTAINING PROTEIN"/>
    <property type="match status" value="1"/>
</dbReference>
<dbReference type="PATRIC" id="fig|997761.3.peg.5097"/>
<sequence>MPFRFSKAGVKAVRGKLNGWFEKQVSPLPLAWFRIAFSLVLFAEIGQMYAFRHLLFDPMPYVLESIIPSAPLLWVWLAAAACLLIGYRTRTAAIVQYALAVIVLGFGAYTHGRDWQSDSLLLTASLLLVFMPAGRALSVDRLLERRARAAAKQEDHGPAPVSYLYTVFLVLTVGLFYLDSAFFKLSSPMYLSGLGVWGPASLAINAFYDVSWLTERPLLARTLSYTVTIFEALFIFLFCFRPLRLPLILAGIAFHLGVMVTLPIPAISLMTVSLYAGMIPARVGEKIAGSLRMRRPKLKVYYDRLCPLCRQTAAVLQALDPRQAAAWLPLQEHAAQEPKLAGLPEEELLHDIRAVDTAGRVYRGVDTYIAVFRTSGWLAPLGLLLSLWPVKPAARRIYDAVAGRRAREGSCRDGVCSLRRPTPADRQPDEPEVGLSRTGRRWAAGFLAVWLISFGMIFLSSPVLRVYVLGDTPLVRGLKAASQEYKRLVYPWTGWTSHNVFMDEHFEGYAFQTMLVYEKNGVTEVLPMNRQEGAAAYTGGYALGRLWEIWTFETVKPGLPIEQSERNLLRFAAYWVHRQGKDMNGARIAVLQRRQEVSLTKWHPHRLQANVTAAWIEAGSIEGAPGAMKLTLRKPAGRWSYMGG</sequence>
<keyword evidence="3 5" id="KW-1133">Transmembrane helix</keyword>
<reference evidence="7 8" key="1">
    <citation type="submission" date="2013-06" db="EMBL/GenBank/DDBJ databases">
        <title>Complete genome sequence of Paenibacillus mucilaginosus K02.</title>
        <authorList>
            <person name="Xiao B."/>
            <person name="Sun L."/>
            <person name="Xiao L."/>
            <person name="Lian B."/>
        </authorList>
    </citation>
    <scope>NUCLEOTIDE SEQUENCE [LARGE SCALE GENOMIC DNA]</scope>
    <source>
        <strain evidence="7 8">K02</strain>
    </source>
</reference>
<feature type="transmembrane region" description="Helical" evidence="5">
    <location>
        <begin position="118"/>
        <end position="138"/>
    </location>
</feature>
<dbReference type="PANTHER" id="PTHR39535">
    <property type="entry name" value="SPORULATION-DELAYING PROTEIN SDPB"/>
    <property type="match status" value="1"/>
</dbReference>
<dbReference type="SMART" id="SM00752">
    <property type="entry name" value="HTTM"/>
    <property type="match status" value="1"/>
</dbReference>
<comment type="subcellular location">
    <subcellularLocation>
        <location evidence="1">Endomembrane system</location>
        <topology evidence="1">Multi-pass membrane protein</topology>
    </subcellularLocation>
</comment>
<feature type="transmembrane region" description="Helical" evidence="5">
    <location>
        <begin position="222"/>
        <end position="243"/>
    </location>
</feature>
<name>I0BNT0_9BACL</name>
<gene>
    <name evidence="7" type="ORF">B2K_25635</name>
</gene>
<proteinExistence type="predicted"/>
<keyword evidence="4 5" id="KW-0472">Membrane</keyword>
<protein>
    <recommendedName>
        <fullName evidence="6">HTTM-like domain-containing protein</fullName>
    </recommendedName>
</protein>
<organism evidence="7 8">
    <name type="scientific">Paenibacillus mucilaginosus K02</name>
    <dbReference type="NCBI Taxonomy" id="997761"/>
    <lineage>
        <taxon>Bacteria</taxon>
        <taxon>Bacillati</taxon>
        <taxon>Bacillota</taxon>
        <taxon>Bacilli</taxon>
        <taxon>Bacillales</taxon>
        <taxon>Paenibacillaceae</taxon>
        <taxon>Paenibacillus</taxon>
    </lineage>
</organism>
<keyword evidence="2 5" id="KW-0812">Transmembrane</keyword>
<feature type="transmembrane region" description="Helical" evidence="5">
    <location>
        <begin position="71"/>
        <end position="87"/>
    </location>
</feature>
<dbReference type="EMBL" id="CP003422">
    <property type="protein sequence ID" value="AFH64027.1"/>
    <property type="molecule type" value="Genomic_DNA"/>
</dbReference>
<evidence type="ECO:0000256" key="3">
    <source>
        <dbReference type="ARBA" id="ARBA00022989"/>
    </source>
</evidence>
<dbReference type="Pfam" id="PF04134">
    <property type="entry name" value="DCC1-like"/>
    <property type="match status" value="1"/>
</dbReference>
<dbReference type="InterPro" id="IPR052964">
    <property type="entry name" value="Sporulation_signal_mat"/>
</dbReference>
<dbReference type="GO" id="GO:0012505">
    <property type="term" value="C:endomembrane system"/>
    <property type="evidence" value="ECO:0007669"/>
    <property type="project" value="UniProtKB-SubCell"/>
</dbReference>
<evidence type="ECO:0000256" key="5">
    <source>
        <dbReference type="SAM" id="Phobius"/>
    </source>
</evidence>
<dbReference type="InterPro" id="IPR011020">
    <property type="entry name" value="HTTM-like"/>
</dbReference>
<dbReference type="GO" id="GO:0015035">
    <property type="term" value="F:protein-disulfide reductase activity"/>
    <property type="evidence" value="ECO:0007669"/>
    <property type="project" value="InterPro"/>
</dbReference>
<dbReference type="Proteomes" id="UP000007392">
    <property type="component" value="Chromosome"/>
</dbReference>
<evidence type="ECO:0000256" key="4">
    <source>
        <dbReference type="ARBA" id="ARBA00023136"/>
    </source>
</evidence>
<feature type="transmembrane region" description="Helical" evidence="5">
    <location>
        <begin position="31"/>
        <end position="51"/>
    </location>
</feature>
<accession>I0BNT0</accession>
<dbReference type="KEGG" id="pmw:B2K_25635"/>
<feature type="domain" description="HTTM-like" evidence="6">
    <location>
        <begin position="22"/>
        <end position="283"/>
    </location>
</feature>
<feature type="transmembrane region" description="Helical" evidence="5">
    <location>
        <begin position="442"/>
        <end position="464"/>
    </location>
</feature>
<dbReference type="HOGENOM" id="CLU_421991_0_0_9"/>
<evidence type="ECO:0000259" key="6">
    <source>
        <dbReference type="SMART" id="SM00752"/>
    </source>
</evidence>
<feature type="transmembrane region" description="Helical" evidence="5">
    <location>
        <begin position="159"/>
        <end position="178"/>
    </location>
</feature>